<name>A0A423K5G9_9PSED</name>
<accession>A0A423K5G9</accession>
<evidence type="ECO:0000313" key="2">
    <source>
        <dbReference type="Proteomes" id="UP000285349"/>
    </source>
</evidence>
<organism evidence="1 2">
    <name type="scientific">Pseudomonas frederiksbergensis</name>
    <dbReference type="NCBI Taxonomy" id="104087"/>
    <lineage>
        <taxon>Bacteria</taxon>
        <taxon>Pseudomonadati</taxon>
        <taxon>Pseudomonadota</taxon>
        <taxon>Gammaproteobacteria</taxon>
        <taxon>Pseudomonadales</taxon>
        <taxon>Pseudomonadaceae</taxon>
        <taxon>Pseudomonas</taxon>
    </lineage>
</organism>
<dbReference type="AlphaFoldDB" id="A0A423K5G9"/>
<comment type="caution">
    <text evidence="1">The sequence shown here is derived from an EMBL/GenBank/DDBJ whole genome shotgun (WGS) entry which is preliminary data.</text>
</comment>
<reference evidence="1 2" key="1">
    <citation type="submission" date="2016-10" db="EMBL/GenBank/DDBJ databases">
        <title>Comparative genome analysis of multiple Pseudomonas spp. focuses on biocontrol and plant growth promoting traits.</title>
        <authorList>
            <person name="Tao X.-Y."/>
            <person name="Taylor C.G."/>
        </authorList>
    </citation>
    <scope>NUCLEOTIDE SEQUENCE [LARGE SCALE GENOMIC DNA]</scope>
    <source>
        <strain evidence="1 2">37A10</strain>
    </source>
</reference>
<sequence>MGRLPVVEIILLEASHAVPVGARLAHDSDLEDAIAGKPCAYKDGVFLGVNYWPHSSQSVLAS</sequence>
<gene>
    <name evidence="1" type="ORF">BK666_11850</name>
</gene>
<protein>
    <submittedName>
        <fullName evidence="1">Uncharacterized protein</fullName>
    </submittedName>
</protein>
<evidence type="ECO:0000313" key="1">
    <source>
        <dbReference type="EMBL" id="RON46806.1"/>
    </source>
</evidence>
<proteinExistence type="predicted"/>
<dbReference type="EMBL" id="MOBQ01000014">
    <property type="protein sequence ID" value="RON46806.1"/>
    <property type="molecule type" value="Genomic_DNA"/>
</dbReference>
<dbReference type="Proteomes" id="UP000285349">
    <property type="component" value="Unassembled WGS sequence"/>
</dbReference>